<keyword evidence="1" id="KW-0472">Membrane</keyword>
<sequence>MKMQTMTARNVEYLNAKEATAGDAFDFERPIRGFQRYIESSDWDARLSRCVARLDRVFLSVVILLTVVFFLSLARSF</sequence>
<dbReference type="EMBL" id="CP000252">
    <property type="protein sequence ID" value="ABC78795.1"/>
    <property type="molecule type" value="Genomic_DNA"/>
</dbReference>
<organism evidence="2 3">
    <name type="scientific">Syntrophus aciditrophicus (strain SB)</name>
    <dbReference type="NCBI Taxonomy" id="56780"/>
    <lineage>
        <taxon>Bacteria</taxon>
        <taxon>Pseudomonadati</taxon>
        <taxon>Thermodesulfobacteriota</taxon>
        <taxon>Syntrophia</taxon>
        <taxon>Syntrophales</taxon>
        <taxon>Syntrophaceae</taxon>
        <taxon>Syntrophus</taxon>
    </lineage>
</organism>
<gene>
    <name evidence="2" type="ORF">SYN_00360</name>
</gene>
<keyword evidence="1" id="KW-0812">Transmembrane</keyword>
<evidence type="ECO:0000313" key="2">
    <source>
        <dbReference type="EMBL" id="ABC78795.1"/>
    </source>
</evidence>
<dbReference type="RefSeq" id="WP_011418811.1">
    <property type="nucleotide sequence ID" value="NC_007759.1"/>
</dbReference>
<accession>Q2LXI3</accession>
<proteinExistence type="predicted"/>
<evidence type="ECO:0000313" key="3">
    <source>
        <dbReference type="Proteomes" id="UP000001933"/>
    </source>
</evidence>
<name>Q2LXI3_SYNAS</name>
<dbReference type="OrthoDB" id="9947899at2"/>
<dbReference type="AlphaFoldDB" id="Q2LXI3"/>
<dbReference type="HOGENOM" id="CLU_2636747_0_0_7"/>
<dbReference type="Proteomes" id="UP000001933">
    <property type="component" value="Chromosome"/>
</dbReference>
<feature type="transmembrane region" description="Helical" evidence="1">
    <location>
        <begin position="57"/>
        <end position="74"/>
    </location>
</feature>
<keyword evidence="3" id="KW-1185">Reference proteome</keyword>
<protein>
    <submittedName>
        <fullName evidence="2">Hypothetical membrane protein</fullName>
    </submittedName>
</protein>
<reference evidence="2 3" key="1">
    <citation type="journal article" date="2007" name="Proc. Natl. Acad. Sci. U.S.A.">
        <title>The genome of Syntrophus aciditrophicus: life at the thermodynamic limit of microbial growth.</title>
        <authorList>
            <person name="McInerney M.J."/>
            <person name="Rohlin L."/>
            <person name="Mouttaki H."/>
            <person name="Kim U."/>
            <person name="Krupp R.S."/>
            <person name="Rios-Hernandez L."/>
            <person name="Sieber J."/>
            <person name="Struchtemeyer C.G."/>
            <person name="Bhattacharyya A."/>
            <person name="Campbell J.W."/>
            <person name="Gunsalus R.P."/>
        </authorList>
    </citation>
    <scope>NUCLEOTIDE SEQUENCE [LARGE SCALE GENOMIC DNA]</scope>
    <source>
        <strain evidence="2 3">SB</strain>
    </source>
</reference>
<dbReference type="KEGG" id="sat:SYN_00360"/>
<evidence type="ECO:0000256" key="1">
    <source>
        <dbReference type="SAM" id="Phobius"/>
    </source>
</evidence>
<keyword evidence="1" id="KW-1133">Transmembrane helix</keyword>
<dbReference type="InParanoid" id="Q2LXI3"/>
<dbReference type="STRING" id="56780.SYN_00360"/>